<accession>A0A1B7NBE3</accession>
<dbReference type="Gene3D" id="2.30.30.380">
    <property type="entry name" value="Zn-finger domain of Sec23/24"/>
    <property type="match status" value="1"/>
</dbReference>
<evidence type="ECO:0000259" key="7">
    <source>
        <dbReference type="PROSITE" id="PS51397"/>
    </source>
</evidence>
<feature type="region of interest" description="Disordered" evidence="5">
    <location>
        <begin position="227"/>
        <end position="295"/>
    </location>
</feature>
<feature type="compositionally biased region" description="Polar residues" evidence="5">
    <location>
        <begin position="272"/>
        <end position="284"/>
    </location>
</feature>
<organism evidence="8 9">
    <name type="scientific">Rhizopogon vinicolor AM-OR11-026</name>
    <dbReference type="NCBI Taxonomy" id="1314800"/>
    <lineage>
        <taxon>Eukaryota</taxon>
        <taxon>Fungi</taxon>
        <taxon>Dikarya</taxon>
        <taxon>Basidiomycota</taxon>
        <taxon>Agaricomycotina</taxon>
        <taxon>Agaricomycetes</taxon>
        <taxon>Agaricomycetidae</taxon>
        <taxon>Boletales</taxon>
        <taxon>Suillineae</taxon>
        <taxon>Rhizopogonaceae</taxon>
        <taxon>Rhizopogon</taxon>
    </lineage>
</organism>
<keyword evidence="2 4" id="KW-0863">Zinc-finger</keyword>
<feature type="compositionally biased region" description="Basic and acidic residues" evidence="5">
    <location>
        <begin position="259"/>
        <end position="270"/>
    </location>
</feature>
<dbReference type="GO" id="GO:0008270">
    <property type="term" value="F:zinc ion binding"/>
    <property type="evidence" value="ECO:0007669"/>
    <property type="project" value="UniProtKB-KW"/>
</dbReference>
<dbReference type="PROSITE" id="PS50199">
    <property type="entry name" value="ZF_RANBP2_2"/>
    <property type="match status" value="1"/>
</dbReference>
<evidence type="ECO:0000313" key="8">
    <source>
        <dbReference type="EMBL" id="OAX42114.1"/>
    </source>
</evidence>
<reference evidence="8 9" key="1">
    <citation type="submission" date="2016-06" db="EMBL/GenBank/DDBJ databases">
        <title>Comparative genomics of the ectomycorrhizal sister species Rhizopogon vinicolor and Rhizopogon vesiculosus (Basidiomycota: Boletales) reveals a divergence of the mating type B locus.</title>
        <authorList>
            <consortium name="DOE Joint Genome Institute"/>
            <person name="Mujic A.B."/>
            <person name="Kuo A."/>
            <person name="Tritt A."/>
            <person name="Lipzen A."/>
            <person name="Chen C."/>
            <person name="Johnson J."/>
            <person name="Sharma A."/>
            <person name="Barry K."/>
            <person name="Grigoriev I.V."/>
            <person name="Spatafora J.W."/>
        </authorList>
    </citation>
    <scope>NUCLEOTIDE SEQUENCE [LARGE SCALE GENOMIC DNA]</scope>
    <source>
        <strain evidence="8 9">AM-OR11-026</strain>
    </source>
</reference>
<dbReference type="InterPro" id="IPR036443">
    <property type="entry name" value="Znf_RanBP2_sf"/>
</dbReference>
<feature type="domain" description="WLM" evidence="7">
    <location>
        <begin position="1"/>
        <end position="199"/>
    </location>
</feature>
<evidence type="ECO:0000313" key="9">
    <source>
        <dbReference type="Proteomes" id="UP000092154"/>
    </source>
</evidence>
<dbReference type="InterPro" id="IPR001876">
    <property type="entry name" value="Znf_RanBP2"/>
</dbReference>
<dbReference type="STRING" id="1314800.A0A1B7NBE3"/>
<dbReference type="InParanoid" id="A0A1B7NBE3"/>
<dbReference type="PANTHER" id="PTHR46622">
    <property type="entry name" value="DNA-DEPENDENT METALLOPROTEASE WSS1"/>
    <property type="match status" value="1"/>
</dbReference>
<proteinExistence type="predicted"/>
<dbReference type="InterPro" id="IPR053000">
    <property type="entry name" value="WSS1-like_metalloprotease"/>
</dbReference>
<evidence type="ECO:0000256" key="3">
    <source>
        <dbReference type="ARBA" id="ARBA00022833"/>
    </source>
</evidence>
<dbReference type="EMBL" id="KV448164">
    <property type="protein sequence ID" value="OAX42114.1"/>
    <property type="molecule type" value="Genomic_DNA"/>
</dbReference>
<dbReference type="OrthoDB" id="261960at2759"/>
<keyword evidence="3" id="KW-0862">Zinc</keyword>
<evidence type="ECO:0000259" key="6">
    <source>
        <dbReference type="PROSITE" id="PS50199"/>
    </source>
</evidence>
<dbReference type="PROSITE" id="PS51397">
    <property type="entry name" value="WLM"/>
    <property type="match status" value="1"/>
</dbReference>
<dbReference type="GO" id="GO:0006281">
    <property type="term" value="P:DNA repair"/>
    <property type="evidence" value="ECO:0007669"/>
    <property type="project" value="TreeGrafter"/>
</dbReference>
<keyword evidence="1" id="KW-0479">Metal-binding</keyword>
<keyword evidence="9" id="KW-1185">Reference proteome</keyword>
<dbReference type="SUPFAM" id="SSF90209">
    <property type="entry name" value="Ran binding protein zinc finger-like"/>
    <property type="match status" value="1"/>
</dbReference>
<name>A0A1B7NBE3_9AGAM</name>
<evidence type="ECO:0000256" key="4">
    <source>
        <dbReference type="PROSITE-ProRule" id="PRU00322"/>
    </source>
</evidence>
<protein>
    <submittedName>
        <fullName evidence="8">WLM-domain-containing protein</fullName>
    </submittedName>
</protein>
<dbReference type="InterPro" id="IPR013536">
    <property type="entry name" value="WLM_dom"/>
</dbReference>
<dbReference type="Pfam" id="PF08325">
    <property type="entry name" value="WLM"/>
    <property type="match status" value="1"/>
</dbReference>
<gene>
    <name evidence="8" type="ORF">K503DRAFT_848015</name>
</gene>
<evidence type="ECO:0000256" key="2">
    <source>
        <dbReference type="ARBA" id="ARBA00022771"/>
    </source>
</evidence>
<dbReference type="PROSITE" id="PS01358">
    <property type="entry name" value="ZF_RANBP2_1"/>
    <property type="match status" value="1"/>
</dbReference>
<dbReference type="GO" id="GO:0008237">
    <property type="term" value="F:metallopeptidase activity"/>
    <property type="evidence" value="ECO:0007669"/>
    <property type="project" value="TreeGrafter"/>
</dbReference>
<dbReference type="PANTHER" id="PTHR46622:SF1">
    <property type="entry name" value="DNA-DEPENDENT METALLOPROTEASE WSS1"/>
    <property type="match status" value="1"/>
</dbReference>
<evidence type="ECO:0000256" key="1">
    <source>
        <dbReference type="ARBA" id="ARBA00022723"/>
    </source>
</evidence>
<evidence type="ECO:0000256" key="5">
    <source>
        <dbReference type="SAM" id="MobiDB-lite"/>
    </source>
</evidence>
<sequence>MSQTFVKSFTHLIDRPHADRALPMLQRVAILVKPIMRKHGWIVPVLSEFFPDSPNLVGLNIDGGEQILLRLRPPWAPDTFYEEDQVVRVMLHELTHNVHGPHDEKFYKFLAALEDEYDDLQRSGYAGEGFFSPGHRLGAGVSYDLPPHLARLKALDAAERRRHTNSVLGGGGRLGGRTTALQDMSPRELAAQAAERRKNDEIACGWGTLAQREAERAANESIKDIIDLTDDSPLKPCQPRAVAGPSRIRNPSESTPDARYIERGKSRVNADKQPSNAKESSYPTPHSRKPANATPADNGQWTCVVCTLVNDRQIHHCTVCLTERPRDPYMGWTCLTCGEADMPHKFWSCRFCGAIKTESATYG</sequence>
<dbReference type="AlphaFoldDB" id="A0A1B7NBE3"/>
<feature type="region of interest" description="Disordered" evidence="5">
    <location>
        <begin position="163"/>
        <end position="184"/>
    </location>
</feature>
<dbReference type="Proteomes" id="UP000092154">
    <property type="component" value="Unassembled WGS sequence"/>
</dbReference>
<feature type="domain" description="RanBP2-type" evidence="6">
    <location>
        <begin position="297"/>
        <end position="326"/>
    </location>
</feature>
<dbReference type="GO" id="GO:0005634">
    <property type="term" value="C:nucleus"/>
    <property type="evidence" value="ECO:0007669"/>
    <property type="project" value="TreeGrafter"/>
</dbReference>